<dbReference type="Proteomes" id="UP000061457">
    <property type="component" value="Chromosome II"/>
</dbReference>
<dbReference type="Pfam" id="PF05787">
    <property type="entry name" value="PhoX"/>
    <property type="match status" value="1"/>
</dbReference>
<evidence type="ECO:0000313" key="1">
    <source>
        <dbReference type="EMBL" id="ALO44129.1"/>
    </source>
</evidence>
<dbReference type="STRING" id="161398.PP2015_3655"/>
<evidence type="ECO:0000313" key="2">
    <source>
        <dbReference type="Proteomes" id="UP000061457"/>
    </source>
</evidence>
<proteinExistence type="predicted"/>
<dbReference type="PATRIC" id="fig|161398.10.peg.3734"/>
<accession>A0A0S2K776</accession>
<dbReference type="AlphaFoldDB" id="A0A0S2K776"/>
<protein>
    <submittedName>
        <fullName evidence="1">Putative phosphatase</fullName>
    </submittedName>
</protein>
<dbReference type="SUPFAM" id="SSF63829">
    <property type="entry name" value="Calcium-dependent phosphotriesterase"/>
    <property type="match status" value="1"/>
</dbReference>
<dbReference type="RefSeq" id="WP_058032011.1">
    <property type="nucleotide sequence ID" value="NZ_CP013188.1"/>
</dbReference>
<dbReference type="PANTHER" id="PTHR35399">
    <property type="entry name" value="SLR8030 PROTEIN"/>
    <property type="match status" value="1"/>
</dbReference>
<keyword evidence="2" id="KW-1185">Reference proteome</keyword>
<dbReference type="InterPro" id="IPR008557">
    <property type="entry name" value="PhoX"/>
</dbReference>
<reference evidence="1 2" key="1">
    <citation type="submission" date="2015-11" db="EMBL/GenBank/DDBJ databases">
        <authorList>
            <person name="Zhang Y."/>
            <person name="Guo Z."/>
        </authorList>
    </citation>
    <scope>NUCLEOTIDE SEQUENCE [LARGE SCALE GENOMIC DNA]</scope>
    <source>
        <strain evidence="1 2">KCTC 12086</strain>
    </source>
</reference>
<name>A0A0S2K776_9GAMM</name>
<dbReference type="EMBL" id="CP013188">
    <property type="protein sequence ID" value="ALO44129.1"/>
    <property type="molecule type" value="Genomic_DNA"/>
</dbReference>
<gene>
    <name evidence="1" type="ORF">PP2015_3655</name>
</gene>
<dbReference type="PANTHER" id="PTHR35399:SF4">
    <property type="entry name" value="MEMBRANE PROTEIN"/>
    <property type="match status" value="1"/>
</dbReference>
<organism evidence="1 2">
    <name type="scientific">Pseudoalteromonas phenolica</name>
    <dbReference type="NCBI Taxonomy" id="161398"/>
    <lineage>
        <taxon>Bacteria</taxon>
        <taxon>Pseudomonadati</taxon>
        <taxon>Pseudomonadota</taxon>
        <taxon>Gammaproteobacteria</taxon>
        <taxon>Alteromonadales</taxon>
        <taxon>Pseudoalteromonadaceae</taxon>
        <taxon>Pseudoalteromonas</taxon>
    </lineage>
</organism>
<dbReference type="OrthoDB" id="9801383at2"/>
<sequence length="464" mass="50882">MVSRRQFTFSAAALAFSGLTVNMMGCRSKEGNSVALADMPLSSGYGDLVSDKNNILDLPPGFSYRVISQLGDKMDDGMPVPDNADGMGCIKLDEDRVALIRNHELAQKHIKKSAAPWQSFQSNKSYDNLKSGTALPGGTSTLVYNLKTQELEKQYMSLIGTIRNCAGGTTPWGTWLTCEESVDRPDGNISKDHGYIFEVPAEANGLVEPKPLVAMGRFNHEAAAVDPRTGIIYLTEDRGDSLLYRFIPKVKGQLSEGGALQALVVKQKPKFDTRNWAENNMALGDWLEVEWITLSNPESPNDDLRAQGYEAGAALFARGEGIHFGTNELYFCCTNGGQKQFGQVMRYQPSAFEGTAQESQHPGLLQLFVESTDGSQYNFGDNLTVTPQGHLLVCEDQYTDVTRNFLRGVTPKGAVYPFAKLHIQTEPAGACFSHDGKTLFVNLYSPTKTLAITGPWEQFSTQKA</sequence>
<dbReference type="KEGG" id="pphe:PP2015_3655"/>